<evidence type="ECO:0000313" key="1">
    <source>
        <dbReference type="EMBL" id="MDF2258758.1"/>
    </source>
</evidence>
<keyword evidence="2" id="KW-1185">Reference proteome</keyword>
<organism evidence="1 2">
    <name type="scientific">Streptantibioticus ferralitis</name>
    <dbReference type="NCBI Taxonomy" id="236510"/>
    <lineage>
        <taxon>Bacteria</taxon>
        <taxon>Bacillati</taxon>
        <taxon>Actinomycetota</taxon>
        <taxon>Actinomycetes</taxon>
        <taxon>Kitasatosporales</taxon>
        <taxon>Streptomycetaceae</taxon>
        <taxon>Streptantibioticus</taxon>
    </lineage>
</organism>
<evidence type="ECO:0000313" key="2">
    <source>
        <dbReference type="Proteomes" id="UP001220022"/>
    </source>
</evidence>
<dbReference type="Proteomes" id="UP001220022">
    <property type="component" value="Unassembled WGS sequence"/>
</dbReference>
<dbReference type="Pfam" id="PF19594">
    <property type="entry name" value="DUF6099"/>
    <property type="match status" value="1"/>
</dbReference>
<comment type="caution">
    <text evidence="1">The sequence shown here is derived from an EMBL/GenBank/DDBJ whole genome shotgun (WGS) entry which is preliminary data.</text>
</comment>
<name>A0ABT5Z4K3_9ACTN</name>
<proteinExistence type="predicted"/>
<dbReference type="RefSeq" id="WP_275818085.1">
    <property type="nucleotide sequence ID" value="NZ_BAAANM010000010.1"/>
</dbReference>
<sequence length="156" mass="16496">MDAARLIAATRHALTQATEVAAVIAEAWQAQGLAQAIGGYLAVRGDPASRDAARALCLAGDRARDAAQPPGARSNAVRAARLTGVRDPTAVLRQLLAILAETGAALAAIACATEDERVYWQCIEALDATDDSKDRVRALLRRYEALRPDDPEEAPP</sequence>
<reference evidence="1 2" key="1">
    <citation type="submission" date="2023-03" db="EMBL/GenBank/DDBJ databases">
        <title>Draft genome sequence of type strain Streptomyces ferralitis JCM 14344.</title>
        <authorList>
            <person name="Klaysubun C."/>
            <person name="Duangmal K."/>
        </authorList>
    </citation>
    <scope>NUCLEOTIDE SEQUENCE [LARGE SCALE GENOMIC DNA]</scope>
    <source>
        <strain evidence="1 2">JCM 14344</strain>
    </source>
</reference>
<protein>
    <submittedName>
        <fullName evidence="1">DUF6099 family protein</fullName>
    </submittedName>
</protein>
<gene>
    <name evidence="1" type="ORF">P2L57_24440</name>
</gene>
<dbReference type="EMBL" id="JARHTQ010000017">
    <property type="protein sequence ID" value="MDF2258758.1"/>
    <property type="molecule type" value="Genomic_DNA"/>
</dbReference>
<dbReference type="InterPro" id="IPR046081">
    <property type="entry name" value="DUF6099"/>
</dbReference>
<accession>A0ABT5Z4K3</accession>